<dbReference type="PANTHER" id="PTHR24243">
    <property type="entry name" value="G-PROTEIN COUPLED RECEPTOR"/>
    <property type="match status" value="1"/>
</dbReference>
<feature type="transmembrane region" description="Helical" evidence="8">
    <location>
        <begin position="147"/>
        <end position="164"/>
    </location>
</feature>
<dbReference type="GO" id="GO:0005886">
    <property type="term" value="C:plasma membrane"/>
    <property type="evidence" value="ECO:0007669"/>
    <property type="project" value="TreeGrafter"/>
</dbReference>
<dbReference type="VEuPathDB" id="VectorBase:BGLAX_051125"/>
<gene>
    <name evidence="10" type="primary">106054882</name>
</gene>
<evidence type="ECO:0000313" key="11">
    <source>
        <dbReference type="Proteomes" id="UP000076420"/>
    </source>
</evidence>
<dbReference type="GO" id="GO:0004930">
    <property type="term" value="F:G protein-coupled receptor activity"/>
    <property type="evidence" value="ECO:0007669"/>
    <property type="project" value="UniProtKB-KW"/>
</dbReference>
<comment type="subcellular location">
    <subcellularLocation>
        <location evidence="1">Membrane</location>
        <topology evidence="1">Multi-pass membrane protein</topology>
    </subcellularLocation>
</comment>
<keyword evidence="2 8" id="KW-0812">Transmembrane</keyword>
<accession>A0A2C9L3V1</accession>
<evidence type="ECO:0000256" key="4">
    <source>
        <dbReference type="ARBA" id="ARBA00023040"/>
    </source>
</evidence>
<dbReference type="VEuPathDB" id="VectorBase:BGLB026709"/>
<feature type="transmembrane region" description="Helical" evidence="8">
    <location>
        <begin position="327"/>
        <end position="353"/>
    </location>
</feature>
<keyword evidence="3 8" id="KW-1133">Transmembrane helix</keyword>
<keyword evidence="5 8" id="KW-0472">Membrane</keyword>
<dbReference type="InterPro" id="IPR017452">
    <property type="entry name" value="GPCR_Rhodpsn_7TM"/>
</dbReference>
<evidence type="ECO:0000256" key="3">
    <source>
        <dbReference type="ARBA" id="ARBA00022989"/>
    </source>
</evidence>
<dbReference type="PRINTS" id="PR00237">
    <property type="entry name" value="GPCRRHODOPSN"/>
</dbReference>
<dbReference type="Gene3D" id="1.20.1070.10">
    <property type="entry name" value="Rhodopsin 7-helix transmembrane proteins"/>
    <property type="match status" value="1"/>
</dbReference>
<protein>
    <recommendedName>
        <fullName evidence="9">G-protein coupled receptors family 1 profile domain-containing protein</fullName>
    </recommendedName>
</protein>
<organism evidence="10 11">
    <name type="scientific">Biomphalaria glabrata</name>
    <name type="common">Bloodfluke planorb</name>
    <name type="synonym">Freshwater snail</name>
    <dbReference type="NCBI Taxonomy" id="6526"/>
    <lineage>
        <taxon>Eukaryota</taxon>
        <taxon>Metazoa</taxon>
        <taxon>Spiralia</taxon>
        <taxon>Lophotrochozoa</taxon>
        <taxon>Mollusca</taxon>
        <taxon>Gastropoda</taxon>
        <taxon>Heterobranchia</taxon>
        <taxon>Euthyneura</taxon>
        <taxon>Panpulmonata</taxon>
        <taxon>Hygrophila</taxon>
        <taxon>Lymnaeoidea</taxon>
        <taxon>Planorbidae</taxon>
        <taxon>Biomphalaria</taxon>
    </lineage>
</organism>
<evidence type="ECO:0000256" key="8">
    <source>
        <dbReference type="SAM" id="Phobius"/>
    </source>
</evidence>
<sequence length="426" mass="46780">MALVEEKRLIKLVSMVLVEECMALVEEKRLIKLIGLETGVTIEIGLETGVTIEIGLETGVTIEIGLETGVTIEICLETGVTIEIVLETGVTIDIGLETGLKELLAYILTIISNGIVDYYLWAICAVGVPGNILTILVVLTMESVSPASILVATLSMCDLLTLAIKFIGMQFYLLRISVGTSGCIVSMALGMFLGSMANWSLILISGERCIAVCFPLKRGYLLTKGRVCNTIAAMSATLLAISLTTSILTVDEVTGEWYCSPDVEHGAFYWVIGTLYVNVPFVSITFLTSAVLRGLRLSGKRHARLIRQATAADKADPRQTIANRAEVTLTTMMVASALLFQVLFLPALIVPLVFNPPADDITVEAQWRLFSEIRYLLLDLSHALNFFLYFVTAKKFRSHVIKLLSVNYCLHTLRRRIGLRGMRHLN</sequence>
<evidence type="ECO:0000259" key="9">
    <source>
        <dbReference type="PROSITE" id="PS50262"/>
    </source>
</evidence>
<name>A0A2C9L3V1_BIOGL</name>
<feature type="transmembrane region" description="Helical" evidence="8">
    <location>
        <begin position="228"/>
        <end position="248"/>
    </location>
</feature>
<keyword evidence="4" id="KW-0297">G-protein coupled receptor</keyword>
<proteinExistence type="predicted"/>
<keyword evidence="6" id="KW-0675">Receptor</keyword>
<dbReference type="KEGG" id="bgt:106054882"/>
<reference evidence="10" key="1">
    <citation type="submission" date="2020-05" db="UniProtKB">
        <authorList>
            <consortium name="EnsemblMetazoa"/>
        </authorList>
    </citation>
    <scope>IDENTIFICATION</scope>
    <source>
        <strain evidence="10">BB02</strain>
    </source>
</reference>
<feature type="domain" description="G-protein coupled receptors family 1 profile" evidence="9">
    <location>
        <begin position="130"/>
        <end position="389"/>
    </location>
</feature>
<keyword evidence="7" id="KW-0807">Transducer</keyword>
<evidence type="ECO:0000313" key="10">
    <source>
        <dbReference type="EnsemblMetazoa" id="BGLB026709-PA"/>
    </source>
</evidence>
<evidence type="ECO:0000256" key="6">
    <source>
        <dbReference type="ARBA" id="ARBA00023170"/>
    </source>
</evidence>
<evidence type="ECO:0000256" key="5">
    <source>
        <dbReference type="ARBA" id="ARBA00023136"/>
    </source>
</evidence>
<dbReference type="Proteomes" id="UP000076420">
    <property type="component" value="Unassembled WGS sequence"/>
</dbReference>
<dbReference type="PANTHER" id="PTHR24243:SF230">
    <property type="entry name" value="G-PROTEIN COUPLED RECEPTORS FAMILY 1 PROFILE DOMAIN-CONTAINING PROTEIN"/>
    <property type="match status" value="1"/>
</dbReference>
<dbReference type="InterPro" id="IPR000276">
    <property type="entry name" value="GPCR_Rhodpsn"/>
</dbReference>
<dbReference type="OrthoDB" id="6091610at2759"/>
<dbReference type="STRING" id="6526.A0A2C9L3V1"/>
<dbReference type="Pfam" id="PF00001">
    <property type="entry name" value="7tm_1"/>
    <property type="match status" value="1"/>
</dbReference>
<dbReference type="EnsemblMetazoa" id="BGLB026709-RA">
    <property type="protein sequence ID" value="BGLB026709-PA"/>
    <property type="gene ID" value="BGLB026709"/>
</dbReference>
<dbReference type="SUPFAM" id="SSF81321">
    <property type="entry name" value="Family A G protein-coupled receptor-like"/>
    <property type="match status" value="1"/>
</dbReference>
<dbReference type="AlphaFoldDB" id="A0A2C9L3V1"/>
<feature type="transmembrane region" description="Helical" evidence="8">
    <location>
        <begin position="373"/>
        <end position="392"/>
    </location>
</feature>
<dbReference type="PROSITE" id="PS50262">
    <property type="entry name" value="G_PROTEIN_RECEP_F1_2"/>
    <property type="match status" value="1"/>
</dbReference>
<feature type="transmembrane region" description="Helical" evidence="8">
    <location>
        <begin position="118"/>
        <end position="141"/>
    </location>
</feature>
<evidence type="ECO:0000256" key="2">
    <source>
        <dbReference type="ARBA" id="ARBA00022692"/>
    </source>
</evidence>
<evidence type="ECO:0000256" key="1">
    <source>
        <dbReference type="ARBA" id="ARBA00004141"/>
    </source>
</evidence>
<evidence type="ECO:0000256" key="7">
    <source>
        <dbReference type="ARBA" id="ARBA00023224"/>
    </source>
</evidence>
<feature type="transmembrane region" description="Helical" evidence="8">
    <location>
        <begin position="268"/>
        <end position="292"/>
    </location>
</feature>